<evidence type="ECO:0000256" key="3">
    <source>
        <dbReference type="ARBA" id="ARBA00022692"/>
    </source>
</evidence>
<evidence type="ECO:0000313" key="10">
    <source>
        <dbReference type="Proteomes" id="UP000002195"/>
    </source>
</evidence>
<dbReference type="GO" id="GO:0005789">
    <property type="term" value="C:endoplasmic reticulum membrane"/>
    <property type="evidence" value="ECO:0000318"/>
    <property type="project" value="GO_Central"/>
</dbReference>
<dbReference type="Gene3D" id="2.60.40.10">
    <property type="entry name" value="Immunoglobulins"/>
    <property type="match status" value="1"/>
</dbReference>
<evidence type="ECO:0000256" key="2">
    <source>
        <dbReference type="ARBA" id="ARBA00008932"/>
    </source>
</evidence>
<evidence type="ECO:0000313" key="9">
    <source>
        <dbReference type="EMBL" id="EAL67988.1"/>
    </source>
</evidence>
<dbReference type="PaxDb" id="44689-DDB0237969"/>
<dbReference type="InParanoid" id="Q54XS7"/>
<name>Q54XS7_DICDI</name>
<reference evidence="9 10" key="1">
    <citation type="journal article" date="2005" name="Nature">
        <title>The genome of the social amoeba Dictyostelium discoideum.</title>
        <authorList>
            <consortium name="The Dictyostelium discoideum Sequencing Consortium"/>
            <person name="Eichinger L."/>
            <person name="Pachebat J.A."/>
            <person name="Glockner G."/>
            <person name="Rajandream M.A."/>
            <person name="Sucgang R."/>
            <person name="Berriman M."/>
            <person name="Song J."/>
            <person name="Olsen R."/>
            <person name="Szafranski K."/>
            <person name="Xu Q."/>
            <person name="Tunggal B."/>
            <person name="Kummerfeld S."/>
            <person name="Madera M."/>
            <person name="Konfortov B.A."/>
            <person name="Rivero F."/>
            <person name="Bankier A.T."/>
            <person name="Lehmann R."/>
            <person name="Hamlin N."/>
            <person name="Davies R."/>
            <person name="Gaudet P."/>
            <person name="Fey P."/>
            <person name="Pilcher K."/>
            <person name="Chen G."/>
            <person name="Saunders D."/>
            <person name="Sodergren E."/>
            <person name="Davis P."/>
            <person name="Kerhornou A."/>
            <person name="Nie X."/>
            <person name="Hall N."/>
            <person name="Anjard C."/>
            <person name="Hemphill L."/>
            <person name="Bason N."/>
            <person name="Farbrother P."/>
            <person name="Desany B."/>
            <person name="Just E."/>
            <person name="Morio T."/>
            <person name="Rost R."/>
            <person name="Churcher C."/>
            <person name="Cooper J."/>
            <person name="Haydock S."/>
            <person name="van Driessche N."/>
            <person name="Cronin A."/>
            <person name="Goodhead I."/>
            <person name="Muzny D."/>
            <person name="Mourier T."/>
            <person name="Pain A."/>
            <person name="Lu M."/>
            <person name="Harper D."/>
            <person name="Lindsay R."/>
            <person name="Hauser H."/>
            <person name="James K."/>
            <person name="Quiles M."/>
            <person name="Madan Babu M."/>
            <person name="Saito T."/>
            <person name="Buchrieser C."/>
            <person name="Wardroper A."/>
            <person name="Felder M."/>
            <person name="Thangavelu M."/>
            <person name="Johnson D."/>
            <person name="Knights A."/>
            <person name="Loulseged H."/>
            <person name="Mungall K."/>
            <person name="Oliver K."/>
            <person name="Price C."/>
            <person name="Quail M.A."/>
            <person name="Urushihara H."/>
            <person name="Hernandez J."/>
            <person name="Rabbinowitsch E."/>
            <person name="Steffen D."/>
            <person name="Sanders M."/>
            <person name="Ma J."/>
            <person name="Kohara Y."/>
            <person name="Sharp S."/>
            <person name="Simmonds M."/>
            <person name="Spiegler S."/>
            <person name="Tivey A."/>
            <person name="Sugano S."/>
            <person name="White B."/>
            <person name="Walker D."/>
            <person name="Woodward J."/>
            <person name="Winckler T."/>
            <person name="Tanaka Y."/>
            <person name="Shaulsky G."/>
            <person name="Schleicher M."/>
            <person name="Weinstock G."/>
            <person name="Rosenthal A."/>
            <person name="Cox E.C."/>
            <person name="Chisholm R.L."/>
            <person name="Gibbs R."/>
            <person name="Loomis W.F."/>
            <person name="Platzer M."/>
            <person name="Kay R.R."/>
            <person name="Williams J."/>
            <person name="Dear P.H."/>
            <person name="Noegel A.A."/>
            <person name="Barrell B."/>
            <person name="Kuspa A."/>
        </authorList>
    </citation>
    <scope>NUCLEOTIDE SEQUENCE [LARGE SCALE GENOMIC DNA]</scope>
    <source>
        <strain evidence="9 10">AX4</strain>
    </source>
</reference>
<feature type="compositionally biased region" description="Low complexity" evidence="6">
    <location>
        <begin position="167"/>
        <end position="177"/>
    </location>
</feature>
<proteinExistence type="inferred from homology"/>
<protein>
    <submittedName>
        <fullName evidence="9">Major sperm protein domain-containing protein</fullName>
    </submittedName>
</protein>
<dbReference type="HOGENOM" id="CLU_898415_0_0_1"/>
<dbReference type="GO" id="GO:0005886">
    <property type="term" value="C:plasma membrane"/>
    <property type="evidence" value="ECO:0000318"/>
    <property type="project" value="GO_Central"/>
</dbReference>
<dbReference type="GO" id="GO:0061817">
    <property type="term" value="P:endoplasmic reticulum-plasma membrane tethering"/>
    <property type="evidence" value="ECO:0000318"/>
    <property type="project" value="GO_Central"/>
</dbReference>
<evidence type="ECO:0000256" key="7">
    <source>
        <dbReference type="SAM" id="Phobius"/>
    </source>
</evidence>
<dbReference type="OMA" id="VVPQIHN"/>
<dbReference type="PIRSF" id="PIRSF019693">
    <property type="entry name" value="VAMP-associated"/>
    <property type="match status" value="1"/>
</dbReference>
<feature type="compositionally biased region" description="Polar residues" evidence="6">
    <location>
        <begin position="236"/>
        <end position="249"/>
    </location>
</feature>
<dbReference type="SUPFAM" id="SSF49354">
    <property type="entry name" value="PapD-like"/>
    <property type="match status" value="1"/>
</dbReference>
<dbReference type="PANTHER" id="PTHR10809:SF6">
    <property type="entry name" value="AT11025P-RELATED"/>
    <property type="match status" value="1"/>
</dbReference>
<feature type="region of interest" description="Disordered" evidence="6">
    <location>
        <begin position="138"/>
        <end position="252"/>
    </location>
</feature>
<dbReference type="GO" id="GO:0090158">
    <property type="term" value="P:endoplasmic reticulum membrane organization"/>
    <property type="evidence" value="ECO:0000318"/>
    <property type="project" value="GO_Central"/>
</dbReference>
<feature type="transmembrane region" description="Helical" evidence="7">
    <location>
        <begin position="290"/>
        <end position="309"/>
    </location>
</feature>
<dbReference type="Reactome" id="R-DDI-9609523">
    <property type="pathway name" value="Insertion of tail-anchored proteins into the endoplasmic reticulum membrane"/>
</dbReference>
<dbReference type="STRING" id="44689.Q54XS7"/>
<gene>
    <name evidence="9" type="ORF">DDB_G0278773</name>
</gene>
<feature type="compositionally biased region" description="Basic and acidic residues" evidence="6">
    <location>
        <begin position="224"/>
        <end position="235"/>
    </location>
</feature>
<evidence type="ECO:0000256" key="6">
    <source>
        <dbReference type="SAM" id="MobiDB-lite"/>
    </source>
</evidence>
<keyword evidence="5 7" id="KW-0472">Membrane</keyword>
<dbReference type="InterPro" id="IPR000535">
    <property type="entry name" value="MSP_dom"/>
</dbReference>
<dbReference type="RefSeq" id="XP_641953.1">
    <property type="nucleotide sequence ID" value="XM_636861.1"/>
</dbReference>
<dbReference type="GO" id="GO:0043495">
    <property type="term" value="F:protein-membrane adaptor activity"/>
    <property type="evidence" value="ECO:0000318"/>
    <property type="project" value="GO_Central"/>
</dbReference>
<dbReference type="PANTHER" id="PTHR10809">
    <property type="entry name" value="VESICLE-ASSOCIATED MEMBRANE PROTEIN-ASSOCIATED PROTEIN"/>
    <property type="match status" value="1"/>
</dbReference>
<dbReference type="SMR" id="Q54XS7"/>
<dbReference type="KEGG" id="ddi:DDB_G0278773"/>
<feature type="compositionally biased region" description="Polar residues" evidence="6">
    <location>
        <begin position="153"/>
        <end position="166"/>
    </location>
</feature>
<feature type="compositionally biased region" description="Low complexity" evidence="6">
    <location>
        <begin position="187"/>
        <end position="223"/>
    </location>
</feature>
<feature type="domain" description="MSP" evidence="8">
    <location>
        <begin position="17"/>
        <end position="136"/>
    </location>
</feature>
<sequence length="310" mass="34105">MSNNVSSSPSLNPKSSFLKIRPKELVYHPPFMGVITNELKLYNSSDEHTIAFKVKTTAPIRYCVRPNTGIIPPGKSIDVQILLNCTKDSPSISMKTKDKFQILSIVVTDPNIDPKSIWTNSPPNLITKNKLKAVFSLPSNEQQSPSNPSSNSTNDYKSNSTLFSEVNSINNNSNSSNTQKHDHETNKTSNISNSNIDTTTTTTTSNSNTNSNSASSLTATSNRTDSKSSKTDITKRNVQNTTPSSSIQDTETEKLRNQLKNLNDELDKIKKGNITPTNVSQQTKGGFNHYQTLIVIFAIAILSFIFGKLI</sequence>
<evidence type="ECO:0000259" key="8">
    <source>
        <dbReference type="PROSITE" id="PS50202"/>
    </source>
</evidence>
<keyword evidence="3 7" id="KW-0812">Transmembrane</keyword>
<organism evidence="9 10">
    <name type="scientific">Dictyostelium discoideum</name>
    <name type="common">Social amoeba</name>
    <dbReference type="NCBI Taxonomy" id="44689"/>
    <lineage>
        <taxon>Eukaryota</taxon>
        <taxon>Amoebozoa</taxon>
        <taxon>Evosea</taxon>
        <taxon>Eumycetozoa</taxon>
        <taxon>Dictyostelia</taxon>
        <taxon>Dictyosteliales</taxon>
        <taxon>Dictyosteliaceae</taxon>
        <taxon>Dictyostelium</taxon>
    </lineage>
</organism>
<dbReference type="Proteomes" id="UP000002195">
    <property type="component" value="Unassembled WGS sequence"/>
</dbReference>
<dbReference type="FunCoup" id="Q54XS7">
    <property type="interactions" value="3"/>
</dbReference>
<comment type="similarity">
    <text evidence="2">Belongs to the VAMP-associated protein (VAP) (TC 9.B.17) family.</text>
</comment>
<dbReference type="dictyBase" id="DDB_G0278773">
    <property type="gene designation" value="vap"/>
</dbReference>
<evidence type="ECO:0000256" key="1">
    <source>
        <dbReference type="ARBA" id="ARBA00004211"/>
    </source>
</evidence>
<keyword evidence="10" id="KW-1185">Reference proteome</keyword>
<comment type="subcellular location">
    <subcellularLocation>
        <location evidence="1">Membrane</location>
        <topology evidence="1">Single-pass type IV membrane protein</topology>
    </subcellularLocation>
</comment>
<dbReference type="InterPro" id="IPR016763">
    <property type="entry name" value="VAP"/>
</dbReference>
<dbReference type="GeneID" id="8621685"/>
<evidence type="ECO:0000256" key="5">
    <source>
        <dbReference type="ARBA" id="ARBA00023136"/>
    </source>
</evidence>
<dbReference type="AlphaFoldDB" id="Q54XS7"/>
<dbReference type="eggNOG" id="KOG0439">
    <property type="taxonomic scope" value="Eukaryota"/>
</dbReference>
<keyword evidence="4 7" id="KW-1133">Transmembrane helix</keyword>
<dbReference type="VEuPathDB" id="AmoebaDB:DDB_G0278773"/>
<dbReference type="Pfam" id="PF00635">
    <property type="entry name" value="Motile_Sperm"/>
    <property type="match status" value="1"/>
</dbReference>
<feature type="compositionally biased region" description="Low complexity" evidence="6">
    <location>
        <begin position="138"/>
        <end position="152"/>
    </location>
</feature>
<dbReference type="InterPro" id="IPR013783">
    <property type="entry name" value="Ig-like_fold"/>
</dbReference>
<dbReference type="Reactome" id="R-DDI-6798695">
    <property type="pathway name" value="Neutrophil degranulation"/>
</dbReference>
<dbReference type="PROSITE" id="PS50202">
    <property type="entry name" value="MSP"/>
    <property type="match status" value="1"/>
</dbReference>
<evidence type="ECO:0000256" key="4">
    <source>
        <dbReference type="ARBA" id="ARBA00022989"/>
    </source>
</evidence>
<comment type="caution">
    <text evidence="9">The sequence shown here is derived from an EMBL/GenBank/DDBJ whole genome shotgun (WGS) entry which is preliminary data.</text>
</comment>
<accession>Q54XS7</accession>
<dbReference type="InterPro" id="IPR008962">
    <property type="entry name" value="PapD-like_sf"/>
</dbReference>
<dbReference type="EMBL" id="AAFI02000024">
    <property type="protein sequence ID" value="EAL67988.1"/>
    <property type="molecule type" value="Genomic_DNA"/>
</dbReference>